<reference evidence="5 6" key="1">
    <citation type="submission" date="2020-01" db="EMBL/GenBank/DDBJ databases">
        <title>Draft genome sequence of Cand. Neptunochlamydia vexilliferae K9.</title>
        <authorList>
            <person name="Schulz F."/>
            <person name="Koestlbacher S."/>
            <person name="Wascher F."/>
            <person name="Pizzetti I."/>
            <person name="Horn M."/>
        </authorList>
    </citation>
    <scope>NUCLEOTIDE SEQUENCE [LARGE SCALE GENOMIC DNA]</scope>
    <source>
        <strain evidence="5 6">K9</strain>
    </source>
</reference>
<evidence type="ECO:0000256" key="1">
    <source>
        <dbReference type="ARBA" id="ARBA00011028"/>
    </source>
</evidence>
<dbReference type="Proteomes" id="UP001194714">
    <property type="component" value="Unassembled WGS sequence"/>
</dbReference>
<evidence type="ECO:0000256" key="4">
    <source>
        <dbReference type="SAM" id="SignalP"/>
    </source>
</evidence>
<dbReference type="PANTHER" id="PTHR42953:SF3">
    <property type="entry name" value="HIGH-AFFINITY ZINC UPTAKE SYSTEM PROTEIN ZNUA"/>
    <property type="match status" value="1"/>
</dbReference>
<comment type="caution">
    <text evidence="5">The sequence shown here is derived from an EMBL/GenBank/DDBJ whole genome shotgun (WGS) entry which is preliminary data.</text>
</comment>
<organism evidence="5 6">
    <name type="scientific">Candidatus Neptunichlamydia vexilliferae</name>
    <dbReference type="NCBI Taxonomy" id="1651774"/>
    <lineage>
        <taxon>Bacteria</taxon>
        <taxon>Pseudomonadati</taxon>
        <taxon>Chlamydiota</taxon>
        <taxon>Chlamydiia</taxon>
        <taxon>Parachlamydiales</taxon>
        <taxon>Simkaniaceae</taxon>
        <taxon>Candidatus Neptunichlamydia</taxon>
    </lineage>
</organism>
<dbReference type="RefSeq" id="WP_194848249.1">
    <property type="nucleotide sequence ID" value="NZ_JAAEJV010000052.1"/>
</dbReference>
<evidence type="ECO:0000313" key="5">
    <source>
        <dbReference type="EMBL" id="MBF5059927.1"/>
    </source>
</evidence>
<feature type="chain" id="PRO_5045597694" evidence="4">
    <location>
        <begin position="22"/>
        <end position="281"/>
    </location>
</feature>
<feature type="signal peptide" evidence="4">
    <location>
        <begin position="1"/>
        <end position="21"/>
    </location>
</feature>
<dbReference type="PROSITE" id="PS51257">
    <property type="entry name" value="PROKAR_LIPOPROTEIN"/>
    <property type="match status" value="1"/>
</dbReference>
<dbReference type="Gene3D" id="3.40.50.1980">
    <property type="entry name" value="Nitrogenase molybdenum iron protein domain"/>
    <property type="match status" value="2"/>
</dbReference>
<accession>A0ABS0B0K7</accession>
<dbReference type="PANTHER" id="PTHR42953">
    <property type="entry name" value="HIGH-AFFINITY ZINC UPTAKE SYSTEM PROTEIN ZNUA-RELATED"/>
    <property type="match status" value="1"/>
</dbReference>
<comment type="similarity">
    <text evidence="1">Belongs to the bacterial solute-binding protein 9 family.</text>
</comment>
<keyword evidence="6" id="KW-1185">Reference proteome</keyword>
<keyword evidence="2" id="KW-0813">Transport</keyword>
<evidence type="ECO:0000256" key="3">
    <source>
        <dbReference type="ARBA" id="ARBA00022729"/>
    </source>
</evidence>
<dbReference type="InterPro" id="IPR006127">
    <property type="entry name" value="ZnuA-like"/>
</dbReference>
<proteinExistence type="inferred from homology"/>
<dbReference type="InterPro" id="IPR050492">
    <property type="entry name" value="Bact_metal-bind_prot9"/>
</dbReference>
<gene>
    <name evidence="5" type="ORF">NEPTK9_001451</name>
</gene>
<protein>
    <submittedName>
        <fullName evidence="5">Uncharacterized protein</fullName>
    </submittedName>
</protein>
<dbReference type="EMBL" id="JAAEJV010000052">
    <property type="protein sequence ID" value="MBF5059927.1"/>
    <property type="molecule type" value="Genomic_DNA"/>
</dbReference>
<evidence type="ECO:0000256" key="2">
    <source>
        <dbReference type="ARBA" id="ARBA00022448"/>
    </source>
</evidence>
<name>A0ABS0B0K7_9BACT</name>
<sequence length="281" mass="31071">MKRVLSILCLLFGLVSCQNEAPKPREKPLIVTSIPPYVSLVKELVGETMDVKSALGSNFDPHEVEISPCQMKAVQEATLFIGVGQHYEKKLIGKKKEILQLDQRIPLMTYGRDTRFIGEEAHAHSKDLHFWLGPKQLPLQVSVIARALIDLAPDNQALYEKNRKTLIDKINTLIRNTQGKLNPFEGKGIIVSHSSLGYFCADFGLVQIAVESEGKSPLPKDATEVLKAADDADVIVVFTAPQFHNKGAELIAKELNLPIKSFNPLAEDVLGTIEQLANDIQ</sequence>
<dbReference type="Pfam" id="PF01297">
    <property type="entry name" value="ZnuA"/>
    <property type="match status" value="1"/>
</dbReference>
<evidence type="ECO:0000313" key="6">
    <source>
        <dbReference type="Proteomes" id="UP001194714"/>
    </source>
</evidence>
<keyword evidence="3 4" id="KW-0732">Signal</keyword>
<dbReference type="SUPFAM" id="SSF53807">
    <property type="entry name" value="Helical backbone' metal receptor"/>
    <property type="match status" value="1"/>
</dbReference>